<dbReference type="AlphaFoldDB" id="A0A1M5SXV8"/>
<keyword evidence="1" id="KW-0238">DNA-binding</keyword>
<dbReference type="Pfam" id="PF00196">
    <property type="entry name" value="GerE"/>
    <property type="match status" value="1"/>
</dbReference>
<dbReference type="SMART" id="SM00421">
    <property type="entry name" value="HTH_LUXR"/>
    <property type="match status" value="1"/>
</dbReference>
<evidence type="ECO:0000313" key="3">
    <source>
        <dbReference type="EMBL" id="SHH43367.1"/>
    </source>
</evidence>
<dbReference type="GO" id="GO:0003677">
    <property type="term" value="F:DNA binding"/>
    <property type="evidence" value="ECO:0007669"/>
    <property type="project" value="UniProtKB-KW"/>
</dbReference>
<evidence type="ECO:0000313" key="4">
    <source>
        <dbReference type="Proteomes" id="UP000186132"/>
    </source>
</evidence>
<protein>
    <submittedName>
        <fullName evidence="3">Regulatory protein, luxR family</fullName>
    </submittedName>
</protein>
<sequence length="248" mass="27351">MADPSCVSSVAQQHVLDATVELLAVRRGALAELERGTESDDVHLVTGSARLNAWMMGTARGWRHLLSTRPFTSADHLALSLPNNRLCVGRGLEMVSVFDHRGTDAAARTMLAAEGAPYLYSQAPIQMRLVDQREVYLHGPTRNGEESILRLRGRPAVDAARVYWDAVRSRARPCRGKPAEPELTERQRLVLDLLRHDLADERIAARLDLSVRTVRATIAAAMVALDVRSRFSAGYAYALLESEKGSVE</sequence>
<dbReference type="RefSeq" id="WP_200800319.1">
    <property type="nucleotide sequence ID" value="NZ_FQVU01000006.1"/>
</dbReference>
<dbReference type="EMBL" id="FQVU01000006">
    <property type="protein sequence ID" value="SHH43367.1"/>
    <property type="molecule type" value="Genomic_DNA"/>
</dbReference>
<evidence type="ECO:0000256" key="1">
    <source>
        <dbReference type="ARBA" id="ARBA00023125"/>
    </source>
</evidence>
<dbReference type="InterPro" id="IPR039420">
    <property type="entry name" value="WalR-like"/>
</dbReference>
<feature type="domain" description="HTH luxR-type" evidence="2">
    <location>
        <begin position="180"/>
        <end position="237"/>
    </location>
</feature>
<proteinExistence type="predicted"/>
<dbReference type="GO" id="GO:0006355">
    <property type="term" value="P:regulation of DNA-templated transcription"/>
    <property type="evidence" value="ECO:0007669"/>
    <property type="project" value="InterPro"/>
</dbReference>
<dbReference type="InterPro" id="IPR036388">
    <property type="entry name" value="WH-like_DNA-bd_sf"/>
</dbReference>
<gene>
    <name evidence="3" type="ORF">SAMN05443575_3856</name>
</gene>
<accession>A0A1M5SXV8</accession>
<dbReference type="Gene3D" id="1.10.10.10">
    <property type="entry name" value="Winged helix-like DNA-binding domain superfamily/Winged helix DNA-binding domain"/>
    <property type="match status" value="1"/>
</dbReference>
<keyword evidence="4" id="KW-1185">Reference proteome</keyword>
<dbReference type="Proteomes" id="UP000186132">
    <property type="component" value="Unassembled WGS sequence"/>
</dbReference>
<organism evidence="3 4">
    <name type="scientific">Jatrophihabitans endophyticus</name>
    <dbReference type="NCBI Taxonomy" id="1206085"/>
    <lineage>
        <taxon>Bacteria</taxon>
        <taxon>Bacillati</taxon>
        <taxon>Actinomycetota</taxon>
        <taxon>Actinomycetes</taxon>
        <taxon>Jatrophihabitantales</taxon>
        <taxon>Jatrophihabitantaceae</taxon>
        <taxon>Jatrophihabitans</taxon>
    </lineage>
</organism>
<dbReference type="SUPFAM" id="SSF46894">
    <property type="entry name" value="C-terminal effector domain of the bipartite response regulators"/>
    <property type="match status" value="1"/>
</dbReference>
<name>A0A1M5SXV8_9ACTN</name>
<dbReference type="InterPro" id="IPR016032">
    <property type="entry name" value="Sig_transdc_resp-reg_C-effctor"/>
</dbReference>
<evidence type="ECO:0000259" key="2">
    <source>
        <dbReference type="SMART" id="SM00421"/>
    </source>
</evidence>
<dbReference type="STRING" id="1206085.SAMN05443575_3856"/>
<reference evidence="3 4" key="1">
    <citation type="submission" date="2016-11" db="EMBL/GenBank/DDBJ databases">
        <authorList>
            <person name="Jaros S."/>
            <person name="Januszkiewicz K."/>
            <person name="Wedrychowicz H."/>
        </authorList>
    </citation>
    <scope>NUCLEOTIDE SEQUENCE [LARGE SCALE GENOMIC DNA]</scope>
    <source>
        <strain evidence="3 4">DSM 45627</strain>
    </source>
</reference>
<dbReference type="PANTHER" id="PTHR43214">
    <property type="entry name" value="TWO-COMPONENT RESPONSE REGULATOR"/>
    <property type="match status" value="1"/>
</dbReference>
<dbReference type="InterPro" id="IPR000792">
    <property type="entry name" value="Tscrpt_reg_LuxR_C"/>
</dbReference>
<dbReference type="PANTHER" id="PTHR43214:SF43">
    <property type="entry name" value="TWO-COMPONENT RESPONSE REGULATOR"/>
    <property type="match status" value="1"/>
</dbReference>